<protein>
    <recommendedName>
        <fullName evidence="3">Glycogenin glucosyltransferase</fullName>
    </recommendedName>
</protein>
<organism evidence="1 2">
    <name type="scientific">Fistulifera solaris</name>
    <name type="common">Oleaginous diatom</name>
    <dbReference type="NCBI Taxonomy" id="1519565"/>
    <lineage>
        <taxon>Eukaryota</taxon>
        <taxon>Sar</taxon>
        <taxon>Stramenopiles</taxon>
        <taxon>Ochrophyta</taxon>
        <taxon>Bacillariophyta</taxon>
        <taxon>Bacillariophyceae</taxon>
        <taxon>Bacillariophycidae</taxon>
        <taxon>Naviculales</taxon>
        <taxon>Naviculaceae</taxon>
        <taxon>Fistulifera</taxon>
    </lineage>
</organism>
<keyword evidence="2" id="KW-1185">Reference proteome</keyword>
<gene>
    <name evidence="1" type="ORF">FisN_6Lh460</name>
</gene>
<accession>A0A1Z5JT09</accession>
<dbReference type="Gene3D" id="3.90.550.10">
    <property type="entry name" value="Spore Coat Polysaccharide Biosynthesis Protein SpsA, Chain A"/>
    <property type="match status" value="1"/>
</dbReference>
<dbReference type="AlphaFoldDB" id="A0A1Z5JT09"/>
<reference evidence="1 2" key="1">
    <citation type="journal article" date="2015" name="Plant Cell">
        <title>Oil accumulation by the oleaginous diatom Fistulifera solaris as revealed by the genome and transcriptome.</title>
        <authorList>
            <person name="Tanaka T."/>
            <person name="Maeda Y."/>
            <person name="Veluchamy A."/>
            <person name="Tanaka M."/>
            <person name="Abida H."/>
            <person name="Marechal E."/>
            <person name="Bowler C."/>
            <person name="Muto M."/>
            <person name="Sunaga Y."/>
            <person name="Tanaka M."/>
            <person name="Yoshino T."/>
            <person name="Taniguchi T."/>
            <person name="Fukuda Y."/>
            <person name="Nemoto M."/>
            <person name="Matsumoto M."/>
            <person name="Wong P.S."/>
            <person name="Aburatani S."/>
            <person name="Fujibuchi W."/>
        </authorList>
    </citation>
    <scope>NUCLEOTIDE SEQUENCE [LARGE SCALE GENOMIC DNA]</scope>
    <source>
        <strain evidence="1 2">JPCC DA0580</strain>
    </source>
</reference>
<dbReference type="EMBL" id="BDSP01000113">
    <property type="protein sequence ID" value="GAX17157.1"/>
    <property type="molecule type" value="Genomic_DNA"/>
</dbReference>
<dbReference type="InParanoid" id="A0A1Z5JT09"/>
<dbReference type="SUPFAM" id="SSF53448">
    <property type="entry name" value="Nucleotide-diphospho-sugar transferases"/>
    <property type="match status" value="1"/>
</dbReference>
<comment type="caution">
    <text evidence="1">The sequence shown here is derived from an EMBL/GenBank/DDBJ whole genome shotgun (WGS) entry which is preliminary data.</text>
</comment>
<dbReference type="InterPro" id="IPR050587">
    <property type="entry name" value="GNT1/Glycosyltrans_8"/>
</dbReference>
<evidence type="ECO:0000313" key="1">
    <source>
        <dbReference type="EMBL" id="GAX17157.1"/>
    </source>
</evidence>
<name>A0A1Z5JT09_FISSO</name>
<evidence type="ECO:0000313" key="2">
    <source>
        <dbReference type="Proteomes" id="UP000198406"/>
    </source>
</evidence>
<sequence length="344" mass="39559">MLREVNSTADVVALFQMGQDVPAGESLPQRDLQLLHALGIYVYYIPQQTTGRQSFYRTQLDKFRILGLTQYERILFMDGDVLPLGNLDLLFELSMNGTLQENVVMRGLYEPANGGFFLVKPGTLEDIQRVIEWREETALQLPYPHFDPDIGWGHELISPWLAQKEQGTNWTFLAAFADQGLLYYYTMYHQKSVSFLLRDGTAENWQYAPDGTVQLRNHVSLLNFSVAEISAIPGRHHYYKFPLNSFIHFTGAGKPWMRGGPPEDCCTEENKFKEAKYYWFWELSKMNEALNLGIDFKQHWKGGKHRPPLGLHPVYAHALNASSNLLTPLERVYPESAADYNTFH</sequence>
<dbReference type="OrthoDB" id="202844at2759"/>
<proteinExistence type="predicted"/>
<dbReference type="PANTHER" id="PTHR11183">
    <property type="entry name" value="GLYCOGENIN SUBFAMILY MEMBER"/>
    <property type="match status" value="1"/>
</dbReference>
<evidence type="ECO:0008006" key="3">
    <source>
        <dbReference type="Google" id="ProtNLM"/>
    </source>
</evidence>
<dbReference type="InterPro" id="IPR029044">
    <property type="entry name" value="Nucleotide-diphossugar_trans"/>
</dbReference>
<dbReference type="Proteomes" id="UP000198406">
    <property type="component" value="Unassembled WGS sequence"/>
</dbReference>